<keyword evidence="1" id="KW-0548">Nucleotidyltransferase</keyword>
<evidence type="ECO:0000313" key="2">
    <source>
        <dbReference type="Proteomes" id="UP001165960"/>
    </source>
</evidence>
<dbReference type="EC" id="2.7.7.-" evidence="1"/>
<sequence length="459" mass="50534">MSDYTALKARFQEAGQGHVFNFYEELSADQQQELISQLSKIDPAEVNGLYTKAIKAANSEAKDSIEPLPEHAFDSTITSADKIPEWEKIGMDLISKNKLAVLLLAGGQGTRLGSSAPKGCYNIGLPSGKSLFQLQAERIRRLEALAQANSSSKVVIPWYIMTSGPTRSATEEFFKSNNYFGFHPDNVVFFNQGTLPCLTNDGKIILEDKSKVAVAPDGNGGIYPALRKEGIITNMAQRGIEYIHSYCVDNCLVRVADPVFIGYSVSKGAECGAKVVPKVSPTESVGVICVKNQKFSVVEYSEITEEMAHRTDSNTGKLSFAAANICNHFYTLPFLQRMEAVEKELEYHIAHKKIKYIDLASHEKVSPTSPNGMKLEAFVFDVFPFTQKFAVLEVARDEEFSPLKNAPGSATDGPETSRRDIIAQYIRFIEKAGGKVEKGDSSDVTDFKFELSPPCELFG</sequence>
<dbReference type="Proteomes" id="UP001165960">
    <property type="component" value="Unassembled WGS sequence"/>
</dbReference>
<gene>
    <name evidence="1" type="primary">UAP1_1</name>
    <name evidence="1" type="ORF">DSO57_1010604</name>
</gene>
<organism evidence="1 2">
    <name type="scientific">Entomophthora muscae</name>
    <dbReference type="NCBI Taxonomy" id="34485"/>
    <lineage>
        <taxon>Eukaryota</taxon>
        <taxon>Fungi</taxon>
        <taxon>Fungi incertae sedis</taxon>
        <taxon>Zoopagomycota</taxon>
        <taxon>Entomophthoromycotina</taxon>
        <taxon>Entomophthoromycetes</taxon>
        <taxon>Entomophthorales</taxon>
        <taxon>Entomophthoraceae</taxon>
        <taxon>Entomophthora</taxon>
    </lineage>
</organism>
<dbReference type="EMBL" id="QTSX02000035">
    <property type="protein sequence ID" value="KAJ9089654.1"/>
    <property type="molecule type" value="Genomic_DNA"/>
</dbReference>
<name>A0ACC2US86_9FUNG</name>
<comment type="caution">
    <text evidence="1">The sequence shown here is derived from an EMBL/GenBank/DDBJ whole genome shotgun (WGS) entry which is preliminary data.</text>
</comment>
<accession>A0ACC2US86</accession>
<proteinExistence type="predicted"/>
<evidence type="ECO:0000313" key="1">
    <source>
        <dbReference type="EMBL" id="KAJ9089654.1"/>
    </source>
</evidence>
<keyword evidence="2" id="KW-1185">Reference proteome</keyword>
<keyword evidence="1" id="KW-0808">Transferase</keyword>
<reference evidence="1" key="1">
    <citation type="submission" date="2022-04" db="EMBL/GenBank/DDBJ databases">
        <title>Genome of the entomopathogenic fungus Entomophthora muscae.</title>
        <authorList>
            <person name="Elya C."/>
            <person name="Lovett B.R."/>
            <person name="Lee E."/>
            <person name="Macias A.M."/>
            <person name="Hajek A.E."/>
            <person name="De Bivort B.L."/>
            <person name="Kasson M.T."/>
            <person name="De Fine Licht H.H."/>
            <person name="Stajich J.E."/>
        </authorList>
    </citation>
    <scope>NUCLEOTIDE SEQUENCE</scope>
    <source>
        <strain evidence="1">Berkeley</strain>
    </source>
</reference>
<protein>
    <submittedName>
        <fullName evidence="1">UDP-N-acetylglucosamine pyrophosphorylase</fullName>
        <ecNumber evidence="1">2.7.7.-</ecNumber>
    </submittedName>
</protein>